<proteinExistence type="inferred from homology"/>
<dbReference type="PROSITE" id="PS00070">
    <property type="entry name" value="ALDEHYDE_DEHYDR_CYS"/>
    <property type="match status" value="1"/>
</dbReference>
<dbReference type="SUPFAM" id="SSF53720">
    <property type="entry name" value="ALDH-like"/>
    <property type="match status" value="1"/>
</dbReference>
<dbReference type="GO" id="GO:0016620">
    <property type="term" value="F:oxidoreductase activity, acting on the aldehyde or oxo group of donors, NAD or NADP as acceptor"/>
    <property type="evidence" value="ECO:0007669"/>
    <property type="project" value="InterPro"/>
</dbReference>
<comment type="similarity">
    <text evidence="1 4">Belongs to the aldehyde dehydrogenase family.</text>
</comment>
<dbReference type="InterPro" id="IPR015590">
    <property type="entry name" value="Aldehyde_DH_dom"/>
</dbReference>
<dbReference type="AlphaFoldDB" id="A8W7D5"/>
<evidence type="ECO:0000313" key="6">
    <source>
        <dbReference type="EMBL" id="ABW71833.1"/>
    </source>
</evidence>
<dbReference type="InterPro" id="IPR016160">
    <property type="entry name" value="Ald_DH_CS_CYS"/>
</dbReference>
<dbReference type="InterPro" id="IPR016163">
    <property type="entry name" value="Ald_DH_C"/>
</dbReference>
<evidence type="ECO:0000256" key="4">
    <source>
        <dbReference type="RuleBase" id="RU003345"/>
    </source>
</evidence>
<dbReference type="Gene3D" id="3.40.605.10">
    <property type="entry name" value="Aldehyde Dehydrogenase, Chain A, domain 1"/>
    <property type="match status" value="1"/>
</dbReference>
<dbReference type="PROSITE" id="PS00687">
    <property type="entry name" value="ALDEHYDE_DEHYDR_GLU"/>
    <property type="match status" value="1"/>
</dbReference>
<evidence type="ECO:0000259" key="5">
    <source>
        <dbReference type="Pfam" id="PF00171"/>
    </source>
</evidence>
<feature type="domain" description="Aldehyde dehydrogenase" evidence="5">
    <location>
        <begin position="33"/>
        <end position="494"/>
    </location>
</feature>
<dbReference type="PANTHER" id="PTHR11699">
    <property type="entry name" value="ALDEHYDE DEHYDROGENASE-RELATED"/>
    <property type="match status" value="1"/>
</dbReference>
<evidence type="ECO:0000256" key="1">
    <source>
        <dbReference type="ARBA" id="ARBA00009986"/>
    </source>
</evidence>
<sequence length="500" mass="52077">MSALGACVNPSPGVAARAFLSRPHLLFIGGRFVASATGRTFATVDPSTGERLAQVAHAGPEDVEAAVAAARTALEGAWGALPAAERGRLITRLADLVERNAEELAELESLDVGKPIAKTRALDVPAAAAQFRYFGGWPTKIEGETIPVAVPDTLCYTRKEPVGVCAQIVPWNFPLLMAAWKLGAALAAGCTVVLKPAEQTPLTTLRLAELIAEAGFPEGTVNVLTGDGPTGAALVDHPGIDKIAFTGSTAVGREIGAKAGARLKRVTLELGGKSPNIVLPDADIEAAISGAAEGIFFNTGQACNAASRLYVHRDVFDDVVEGVLARARRARVGPALDPATEYGPLVSAEQYRRVRGYLLDGVSEGAVLRAGEVPAADPGGGYFVRPALFTNVTPTMRICREEIFGPVLVAAPFETVDEVVRLANDTEYGLAAGVWTRSLSAAHGLAARLKAGSVYLNSWAPGDPASPFGGLKASGVGREMGRAGLDAYLELKTVWTSIAP</sequence>
<evidence type="ECO:0000256" key="3">
    <source>
        <dbReference type="PROSITE-ProRule" id="PRU10007"/>
    </source>
</evidence>
<dbReference type="InterPro" id="IPR016162">
    <property type="entry name" value="Ald_DH_N"/>
</dbReference>
<evidence type="ECO:0000256" key="2">
    <source>
        <dbReference type="ARBA" id="ARBA00023002"/>
    </source>
</evidence>
<dbReference type="InterPro" id="IPR016161">
    <property type="entry name" value="Ald_DH/histidinol_DH"/>
</dbReference>
<dbReference type="Pfam" id="PF00171">
    <property type="entry name" value="Aldedh"/>
    <property type="match status" value="1"/>
</dbReference>
<dbReference type="Gene3D" id="3.40.309.10">
    <property type="entry name" value="Aldehyde Dehydrogenase, Chain A, domain 2"/>
    <property type="match status" value="1"/>
</dbReference>
<reference evidence="6" key="1">
    <citation type="journal article" date="2007" name="Chem. Biol.">
        <title>Benzodiazepine biosynthesis in Streptomyces refuineus.</title>
        <authorList>
            <person name="Hu Y."/>
            <person name="Phelan V."/>
            <person name="Ntai I."/>
            <person name="Farnet C.M."/>
            <person name="Zazopoulos E."/>
            <person name="Bachmann B.O."/>
        </authorList>
    </citation>
    <scope>NUCLEOTIDE SEQUENCE</scope>
</reference>
<dbReference type="EMBL" id="EU195114">
    <property type="protein sequence ID" value="ABW71833.1"/>
    <property type="molecule type" value="Genomic_DNA"/>
</dbReference>
<dbReference type="InterPro" id="IPR029510">
    <property type="entry name" value="Ald_DH_CS_GLU"/>
</dbReference>
<organism evidence="6">
    <name type="scientific">Streptomyces refuineus subsp. thermotolerans</name>
    <dbReference type="NCBI Taxonomy" id="223297"/>
    <lineage>
        <taxon>Bacteria</taxon>
        <taxon>Bacillati</taxon>
        <taxon>Actinomycetota</taxon>
        <taxon>Actinomycetes</taxon>
        <taxon>Kitasatosporales</taxon>
        <taxon>Streptomycetaceae</taxon>
        <taxon>Streptomyces</taxon>
    </lineage>
</organism>
<name>A8W7D5_9ACTN</name>
<accession>A8W7D5</accession>
<feature type="active site" evidence="3">
    <location>
        <position position="269"/>
    </location>
</feature>
<dbReference type="FunFam" id="3.40.309.10:FF:000012">
    <property type="entry name" value="Betaine aldehyde dehydrogenase"/>
    <property type="match status" value="1"/>
</dbReference>
<dbReference type="FunFam" id="3.40.605.10:FF:000007">
    <property type="entry name" value="NAD/NADP-dependent betaine aldehyde dehydrogenase"/>
    <property type="match status" value="1"/>
</dbReference>
<keyword evidence="2 4" id="KW-0560">Oxidoreductase</keyword>
<protein>
    <submittedName>
        <fullName evidence="6">Putative aldehyde dehydrogease</fullName>
    </submittedName>
</protein>